<proteinExistence type="inferred from homology"/>
<dbReference type="InterPro" id="IPR013766">
    <property type="entry name" value="Thioredoxin_domain"/>
</dbReference>
<dbReference type="PROSITE" id="PS51355">
    <property type="entry name" value="GLUTATHIONE_PEROXID_3"/>
    <property type="match status" value="1"/>
</dbReference>
<dbReference type="Gene3D" id="3.40.30.10">
    <property type="entry name" value="Glutaredoxin"/>
    <property type="match status" value="1"/>
</dbReference>
<dbReference type="RefSeq" id="XP_002682143.1">
    <property type="nucleotide sequence ID" value="XM_002682097.1"/>
</dbReference>
<evidence type="ECO:0000256" key="1">
    <source>
        <dbReference type="ARBA" id="ARBA00006926"/>
    </source>
</evidence>
<name>D2V200_NAEGR</name>
<reference evidence="7 8" key="1">
    <citation type="journal article" date="2010" name="Cell">
        <title>The genome of Naegleria gruberi illuminates early eukaryotic versatility.</title>
        <authorList>
            <person name="Fritz-Laylin L.K."/>
            <person name="Prochnik S.E."/>
            <person name="Ginger M.L."/>
            <person name="Dacks J.B."/>
            <person name="Carpenter M.L."/>
            <person name="Field M.C."/>
            <person name="Kuo A."/>
            <person name="Paredez A."/>
            <person name="Chapman J."/>
            <person name="Pham J."/>
            <person name="Shu S."/>
            <person name="Neupane R."/>
            <person name="Cipriano M."/>
            <person name="Mancuso J."/>
            <person name="Tu H."/>
            <person name="Salamov A."/>
            <person name="Lindquist E."/>
            <person name="Shapiro H."/>
            <person name="Lucas S."/>
            <person name="Grigoriev I.V."/>
            <person name="Cande W.Z."/>
            <person name="Fulton C."/>
            <person name="Rokhsar D.S."/>
            <person name="Dawson S.C."/>
        </authorList>
    </citation>
    <scope>NUCLEOTIDE SEQUENCE [LARGE SCALE GENOMIC DNA]</scope>
    <source>
        <strain evidence="7 8">NEG-M</strain>
    </source>
</reference>
<evidence type="ECO:0000256" key="2">
    <source>
        <dbReference type="ARBA" id="ARBA00022559"/>
    </source>
</evidence>
<dbReference type="STRING" id="5762.D2V200"/>
<dbReference type="PIRSF" id="PIRSF000303">
    <property type="entry name" value="Glutathion_perox"/>
    <property type="match status" value="1"/>
</dbReference>
<dbReference type="PANTHER" id="PTHR11592">
    <property type="entry name" value="GLUTATHIONE PEROXIDASE"/>
    <property type="match status" value="1"/>
</dbReference>
<dbReference type="FunFam" id="3.40.30.10:FF:000025">
    <property type="entry name" value="Glutathione peroxidase"/>
    <property type="match status" value="1"/>
</dbReference>
<evidence type="ECO:0000256" key="3">
    <source>
        <dbReference type="ARBA" id="ARBA00023002"/>
    </source>
</evidence>
<keyword evidence="2 5" id="KW-0575">Peroxidase</keyword>
<evidence type="ECO:0000313" key="8">
    <source>
        <dbReference type="Proteomes" id="UP000006671"/>
    </source>
</evidence>
<evidence type="ECO:0000313" key="7">
    <source>
        <dbReference type="EMBL" id="EFC49399.1"/>
    </source>
</evidence>
<dbReference type="CDD" id="cd00340">
    <property type="entry name" value="GSH_Peroxidase"/>
    <property type="match status" value="1"/>
</dbReference>
<evidence type="ECO:0000256" key="5">
    <source>
        <dbReference type="RuleBase" id="RU000499"/>
    </source>
</evidence>
<dbReference type="InterPro" id="IPR029759">
    <property type="entry name" value="GPX_AS"/>
</dbReference>
<dbReference type="PROSITE" id="PS00763">
    <property type="entry name" value="GLUTATHIONE_PEROXID_2"/>
    <property type="match status" value="1"/>
</dbReference>
<keyword evidence="8" id="KW-1185">Reference proteome</keyword>
<dbReference type="OrthoDB" id="446890at2759"/>
<sequence length="162" mass="18395">MTTTDIYSFSVKDADLNEVSLSEYKGKVLLIVNVASKCGFTKQYDDLQEVYNKYKEQGFEVLAFPCNQFGSQEPGTNEEICTFARSKFKTTFKIFDKVEVNGSGTIPLYAYLKKEGSGFLVDAVKWNFTKFLVSKSGKVLKRYSPTTNPKDLEDDIQKLLKE</sequence>
<dbReference type="OMA" id="PTWNFCK"/>
<dbReference type="VEuPathDB" id="AmoebaDB:NAEGRDRAFT_30206"/>
<dbReference type="Pfam" id="PF00255">
    <property type="entry name" value="GSHPx"/>
    <property type="match status" value="1"/>
</dbReference>
<dbReference type="InterPro" id="IPR000889">
    <property type="entry name" value="Glutathione_peroxidase"/>
</dbReference>
<dbReference type="KEGG" id="ngr:NAEGRDRAFT_30206"/>
<accession>D2V200</accession>
<dbReference type="PROSITE" id="PS00460">
    <property type="entry name" value="GLUTATHIONE_PEROXID_1"/>
    <property type="match status" value="1"/>
</dbReference>
<dbReference type="InParanoid" id="D2V200"/>
<feature type="domain" description="Thioredoxin" evidence="6">
    <location>
        <begin position="1"/>
        <end position="161"/>
    </location>
</feature>
<dbReference type="PANTHER" id="PTHR11592:SF78">
    <property type="entry name" value="GLUTATHIONE PEROXIDASE"/>
    <property type="match status" value="1"/>
</dbReference>
<organism evidence="8">
    <name type="scientific">Naegleria gruberi</name>
    <name type="common">Amoeba</name>
    <dbReference type="NCBI Taxonomy" id="5762"/>
    <lineage>
        <taxon>Eukaryota</taxon>
        <taxon>Discoba</taxon>
        <taxon>Heterolobosea</taxon>
        <taxon>Tetramitia</taxon>
        <taxon>Eutetramitia</taxon>
        <taxon>Vahlkampfiidae</taxon>
        <taxon>Naegleria</taxon>
    </lineage>
</organism>
<evidence type="ECO:0000256" key="4">
    <source>
        <dbReference type="PIRSR" id="PIRSR000303-1"/>
    </source>
</evidence>
<dbReference type="FunCoup" id="D2V200">
    <property type="interactions" value="105"/>
</dbReference>
<dbReference type="EMBL" id="GG738848">
    <property type="protein sequence ID" value="EFC49399.1"/>
    <property type="molecule type" value="Genomic_DNA"/>
</dbReference>
<evidence type="ECO:0000259" key="6">
    <source>
        <dbReference type="PROSITE" id="PS51352"/>
    </source>
</evidence>
<dbReference type="eggNOG" id="KOG1651">
    <property type="taxonomic scope" value="Eukaryota"/>
</dbReference>
<dbReference type="InterPro" id="IPR036249">
    <property type="entry name" value="Thioredoxin-like_sf"/>
</dbReference>
<dbReference type="GO" id="GO:0006979">
    <property type="term" value="P:response to oxidative stress"/>
    <property type="evidence" value="ECO:0007669"/>
    <property type="project" value="InterPro"/>
</dbReference>
<dbReference type="SUPFAM" id="SSF52833">
    <property type="entry name" value="Thioredoxin-like"/>
    <property type="match status" value="1"/>
</dbReference>
<dbReference type="InterPro" id="IPR029760">
    <property type="entry name" value="GPX_CS"/>
</dbReference>
<comment type="similarity">
    <text evidence="1 5">Belongs to the glutathione peroxidase family.</text>
</comment>
<dbReference type="Proteomes" id="UP000006671">
    <property type="component" value="Unassembled WGS sequence"/>
</dbReference>
<dbReference type="GeneID" id="8862569"/>
<protein>
    <recommendedName>
        <fullName evidence="5">Glutathione peroxidase</fullName>
    </recommendedName>
</protein>
<feature type="active site" evidence="4">
    <location>
        <position position="38"/>
    </location>
</feature>
<dbReference type="PRINTS" id="PR01011">
    <property type="entry name" value="GLUTPROXDASE"/>
</dbReference>
<dbReference type="AlphaFoldDB" id="D2V200"/>
<dbReference type="PROSITE" id="PS51352">
    <property type="entry name" value="THIOREDOXIN_2"/>
    <property type="match status" value="1"/>
</dbReference>
<dbReference type="GO" id="GO:0004601">
    <property type="term" value="F:peroxidase activity"/>
    <property type="evidence" value="ECO:0007669"/>
    <property type="project" value="UniProtKB-KW"/>
</dbReference>
<keyword evidence="3 5" id="KW-0560">Oxidoreductase</keyword>
<gene>
    <name evidence="7" type="ORF">NAEGRDRAFT_30206</name>
</gene>